<feature type="domain" description="Integrase catalytic" evidence="1">
    <location>
        <begin position="27"/>
        <end position="200"/>
    </location>
</feature>
<dbReference type="InterPro" id="IPR012337">
    <property type="entry name" value="RNaseH-like_sf"/>
</dbReference>
<dbReference type="Gene3D" id="3.30.420.10">
    <property type="entry name" value="Ribonuclease H-like superfamily/Ribonuclease H"/>
    <property type="match status" value="1"/>
</dbReference>
<dbReference type="Pfam" id="PF00665">
    <property type="entry name" value="rve"/>
    <property type="match status" value="1"/>
</dbReference>
<gene>
    <name evidence="2" type="ORF">SDC9_106474</name>
</gene>
<reference evidence="2" key="1">
    <citation type="submission" date="2019-08" db="EMBL/GenBank/DDBJ databases">
        <authorList>
            <person name="Kucharzyk K."/>
            <person name="Murdoch R.W."/>
            <person name="Higgins S."/>
            <person name="Loffler F."/>
        </authorList>
    </citation>
    <scope>NUCLEOTIDE SEQUENCE</scope>
</reference>
<sequence length="203" mass="24496">MNRVLRKWLVDEEKSVKKEYKPQPYQRAEYPGQKIQIDVKFVPSYCVTNGIKYYQYTAIDECTRYVFREMYDEHSTYSSKDFLEKLIKALPFPIREVQTDNGTEWTTALLVKNPESKTLFENALKEMDIIYHRIRIATPRHNGKVERQHRTDEKRFYKHMKMYSLEDGRKQLKKYNKRSNDIPKVCLNFQSPNEVLVKYLFVM</sequence>
<name>A0A645B2I6_9ZZZZ</name>
<dbReference type="PANTHER" id="PTHR35004:SF7">
    <property type="entry name" value="INTEGRASE PROTEIN"/>
    <property type="match status" value="1"/>
</dbReference>
<dbReference type="GO" id="GO:0015074">
    <property type="term" value="P:DNA integration"/>
    <property type="evidence" value="ECO:0007669"/>
    <property type="project" value="InterPro"/>
</dbReference>
<dbReference type="SUPFAM" id="SSF53098">
    <property type="entry name" value="Ribonuclease H-like"/>
    <property type="match status" value="1"/>
</dbReference>
<dbReference type="PANTHER" id="PTHR35004">
    <property type="entry name" value="TRANSPOSASE RV3428C-RELATED"/>
    <property type="match status" value="1"/>
</dbReference>
<proteinExistence type="predicted"/>
<dbReference type="InterPro" id="IPR036397">
    <property type="entry name" value="RNaseH_sf"/>
</dbReference>
<dbReference type="EMBL" id="VSSQ01017381">
    <property type="protein sequence ID" value="MPM59629.1"/>
    <property type="molecule type" value="Genomic_DNA"/>
</dbReference>
<dbReference type="AlphaFoldDB" id="A0A645B2I6"/>
<evidence type="ECO:0000259" key="1">
    <source>
        <dbReference type="PROSITE" id="PS50994"/>
    </source>
</evidence>
<dbReference type="GO" id="GO:0003676">
    <property type="term" value="F:nucleic acid binding"/>
    <property type="evidence" value="ECO:0007669"/>
    <property type="project" value="InterPro"/>
</dbReference>
<dbReference type="InterPro" id="IPR001584">
    <property type="entry name" value="Integrase_cat-core"/>
</dbReference>
<protein>
    <submittedName>
        <fullName evidence="2">IS481 family transposase ISSsu8</fullName>
    </submittedName>
</protein>
<organism evidence="2">
    <name type="scientific">bioreactor metagenome</name>
    <dbReference type="NCBI Taxonomy" id="1076179"/>
    <lineage>
        <taxon>unclassified sequences</taxon>
        <taxon>metagenomes</taxon>
        <taxon>ecological metagenomes</taxon>
    </lineage>
</organism>
<accession>A0A645B2I6</accession>
<comment type="caution">
    <text evidence="2">The sequence shown here is derived from an EMBL/GenBank/DDBJ whole genome shotgun (WGS) entry which is preliminary data.</text>
</comment>
<evidence type="ECO:0000313" key="2">
    <source>
        <dbReference type="EMBL" id="MPM59629.1"/>
    </source>
</evidence>
<dbReference type="PROSITE" id="PS50994">
    <property type="entry name" value="INTEGRASE"/>
    <property type="match status" value="1"/>
</dbReference>